<comment type="caution">
    <text evidence="6">The sequence shown here is derived from an EMBL/GenBank/DDBJ whole genome shotgun (WGS) entry which is preliminary data.</text>
</comment>
<reference evidence="6" key="1">
    <citation type="submission" date="2020-08" db="EMBL/GenBank/DDBJ databases">
        <title>Paracoccus amoyensis sp. nov., isolated from the surface seawater at coast of Xiamen, Fujian.</title>
        <authorList>
            <person name="Lyu L."/>
        </authorList>
    </citation>
    <scope>NUCLEOTIDE SEQUENCE</scope>
    <source>
        <strain evidence="6">11-3</strain>
    </source>
</reference>
<dbReference type="NCBIfam" id="TIGR01646">
    <property type="entry name" value="vgr_GE"/>
    <property type="match status" value="1"/>
</dbReference>
<dbReference type="Proteomes" id="UP000608594">
    <property type="component" value="Unassembled WGS sequence"/>
</dbReference>
<feature type="domain" description="Gp5/Type VI secretion system Vgr C-terminal trimerisation" evidence="5">
    <location>
        <begin position="190"/>
        <end position="269"/>
    </location>
</feature>
<dbReference type="EMBL" id="JACOQL010000001">
    <property type="protein sequence ID" value="MBC9245129.1"/>
    <property type="molecule type" value="Genomic_DNA"/>
</dbReference>
<comment type="similarity">
    <text evidence="2">Belongs to the VgrG protein family.</text>
</comment>
<evidence type="ECO:0000256" key="2">
    <source>
        <dbReference type="ARBA" id="ARBA00005558"/>
    </source>
</evidence>
<dbReference type="SUPFAM" id="SSF69255">
    <property type="entry name" value="gp5 N-terminal domain-like"/>
    <property type="match status" value="1"/>
</dbReference>
<feature type="domain" description="Gp5/Type VI secretion system Vgr protein OB-fold" evidence="4">
    <location>
        <begin position="107"/>
        <end position="172"/>
    </location>
</feature>
<protein>
    <submittedName>
        <fullName evidence="6">Type VI secretion system tip protein VgrG</fullName>
    </submittedName>
</protein>
<dbReference type="InterPro" id="IPR017847">
    <property type="entry name" value="T6SS_RhsGE_Vgr_subset"/>
</dbReference>
<dbReference type="Pfam" id="PF04717">
    <property type="entry name" value="Phage_base_V"/>
    <property type="match status" value="1"/>
</dbReference>
<accession>A0A926GCZ3</accession>
<keyword evidence="3" id="KW-0964">Secreted</keyword>
<dbReference type="InterPro" id="IPR050708">
    <property type="entry name" value="T6SS_VgrG/RHS"/>
</dbReference>
<dbReference type="SUPFAM" id="SSF69279">
    <property type="entry name" value="Phage tail proteins"/>
    <property type="match status" value="1"/>
</dbReference>
<dbReference type="SUPFAM" id="SSF69349">
    <property type="entry name" value="Phage fibre proteins"/>
    <property type="match status" value="1"/>
</dbReference>
<evidence type="ECO:0000256" key="3">
    <source>
        <dbReference type="ARBA" id="ARBA00022525"/>
    </source>
</evidence>
<dbReference type="AlphaFoldDB" id="A0A926GCZ3"/>
<keyword evidence="7" id="KW-1185">Reference proteome</keyword>
<dbReference type="InterPro" id="IPR006531">
    <property type="entry name" value="Gp5/Vgr_OB"/>
</dbReference>
<dbReference type="GO" id="GO:0005576">
    <property type="term" value="C:extracellular region"/>
    <property type="evidence" value="ECO:0007669"/>
    <property type="project" value="UniProtKB-SubCell"/>
</dbReference>
<dbReference type="Gene3D" id="2.40.50.230">
    <property type="entry name" value="Gp5 N-terminal domain"/>
    <property type="match status" value="1"/>
</dbReference>
<dbReference type="InterPro" id="IPR006533">
    <property type="entry name" value="T6SS_Vgr_RhsGE"/>
</dbReference>
<dbReference type="PANTHER" id="PTHR32305:SF15">
    <property type="entry name" value="PROTEIN RHSA-RELATED"/>
    <property type="match status" value="1"/>
</dbReference>
<proteinExistence type="inferred from homology"/>
<dbReference type="InterPro" id="IPR054030">
    <property type="entry name" value="Gp5_Vgr_C"/>
</dbReference>
<evidence type="ECO:0000313" key="6">
    <source>
        <dbReference type="EMBL" id="MBC9245129.1"/>
    </source>
</evidence>
<dbReference type="Pfam" id="PF22178">
    <property type="entry name" value="Gp5_trimer_C"/>
    <property type="match status" value="1"/>
</dbReference>
<dbReference type="InterPro" id="IPR037026">
    <property type="entry name" value="Vgr_OB-fold_dom_sf"/>
</dbReference>
<dbReference type="NCBIfam" id="TIGR03361">
    <property type="entry name" value="VI_Rhs_Vgr"/>
    <property type="match status" value="1"/>
</dbReference>
<evidence type="ECO:0000313" key="7">
    <source>
        <dbReference type="Proteomes" id="UP000608594"/>
    </source>
</evidence>
<name>A0A926GCZ3_9RHOB</name>
<dbReference type="Gene3D" id="2.30.110.50">
    <property type="match status" value="1"/>
</dbReference>
<evidence type="ECO:0000259" key="5">
    <source>
        <dbReference type="Pfam" id="PF22178"/>
    </source>
</evidence>
<gene>
    <name evidence="6" type="primary">tssI</name>
    <name evidence="6" type="ORF">H4P12_00005</name>
</gene>
<sequence>LRTEQERGADRRNRAVGDCVSLGAGMRVTLSGDKVPGTGETYLCLSASHHFVSEAYGSGGPGSDGYSFTGSYTLMPDTAPMAPPRRTPAAVVQGPQTAEVVGEGEIDCDEYGRILVRFHWDLANAYSMRCRVSQNWAGAGWGGMVIPRIGMEVLVEFLEGDPDKPVVVGNVFNGKNDAPYPLPAHKTKAVWRSNTHKGQGFNEIAFEDEQGQENIAIHAQKDQTLKVLNNRMKRVDNDQIESVGSNKSIEIGSNHQERIGGSMNLTVGGGKLGLFAALAGIAGQATKDALNVPVAEAALTDILSRAGTVSGSVGVRAILPWVS</sequence>
<feature type="non-terminal residue" evidence="6">
    <location>
        <position position="1"/>
    </location>
</feature>
<organism evidence="6 7">
    <name type="scientific">Paracoccus amoyensis</name>
    <dbReference type="NCBI Taxonomy" id="2760093"/>
    <lineage>
        <taxon>Bacteria</taxon>
        <taxon>Pseudomonadati</taxon>
        <taxon>Pseudomonadota</taxon>
        <taxon>Alphaproteobacteria</taxon>
        <taxon>Rhodobacterales</taxon>
        <taxon>Paracoccaceae</taxon>
        <taxon>Paracoccus</taxon>
    </lineage>
</organism>
<evidence type="ECO:0000259" key="4">
    <source>
        <dbReference type="Pfam" id="PF04717"/>
    </source>
</evidence>
<dbReference type="RefSeq" id="WP_187791565.1">
    <property type="nucleotide sequence ID" value="NZ_JACOQL010000001.1"/>
</dbReference>
<dbReference type="PANTHER" id="PTHR32305">
    <property type="match status" value="1"/>
</dbReference>
<comment type="subcellular location">
    <subcellularLocation>
        <location evidence="1">Secreted</location>
    </subcellularLocation>
</comment>
<evidence type="ECO:0000256" key="1">
    <source>
        <dbReference type="ARBA" id="ARBA00004613"/>
    </source>
</evidence>